<organism evidence="1 2">
    <name type="scientific">Pedobacter antarcticus 4BY</name>
    <dbReference type="NCBI Taxonomy" id="1358423"/>
    <lineage>
        <taxon>Bacteria</taxon>
        <taxon>Pseudomonadati</taxon>
        <taxon>Bacteroidota</taxon>
        <taxon>Sphingobacteriia</taxon>
        <taxon>Sphingobacteriales</taxon>
        <taxon>Sphingobacteriaceae</taxon>
        <taxon>Pedobacter</taxon>
    </lineage>
</organism>
<gene>
    <name evidence="1" type="ORF">N180_19320</name>
</gene>
<proteinExistence type="predicted"/>
<dbReference type="RefSeq" id="WP_037445249.1">
    <property type="nucleotide sequence ID" value="NZ_JNFF01000120.1"/>
</dbReference>
<reference evidence="1 2" key="1">
    <citation type="journal article" date="1992" name="Int. J. Syst. Bacteriol.">
        <title>Sphingobacterium antarcticus sp. nov. a Psychrotrophic Bacterium from the Soils of Schirmacher Oasis, Antarctica.</title>
        <authorList>
            <person name="Shivaji S."/>
            <person name="Ray M.K."/>
            <person name="Rao N.S."/>
            <person name="Saiserr L."/>
            <person name="Jagannadham M.V."/>
            <person name="Kumar G.S."/>
            <person name="Reddy G."/>
            <person name="Bhargava P.M."/>
        </authorList>
    </citation>
    <scope>NUCLEOTIDE SEQUENCE [LARGE SCALE GENOMIC DNA]</scope>
    <source>
        <strain evidence="1 2">4BY</strain>
    </source>
</reference>
<keyword evidence="2" id="KW-1185">Reference proteome</keyword>
<name>A0A081PBG2_9SPHI</name>
<evidence type="ECO:0000313" key="2">
    <source>
        <dbReference type="Proteomes" id="UP000028007"/>
    </source>
</evidence>
<dbReference type="Proteomes" id="UP000028007">
    <property type="component" value="Unassembled WGS sequence"/>
</dbReference>
<accession>A0A081PBG2</accession>
<protein>
    <recommendedName>
        <fullName evidence="3">DUF2116 family Zn-ribbon domain-containing protein</fullName>
    </recommendedName>
</protein>
<comment type="caution">
    <text evidence="1">The sequence shown here is derived from an EMBL/GenBank/DDBJ whole genome shotgun (WGS) entry which is preliminary data.</text>
</comment>
<dbReference type="EMBL" id="JNFF01000120">
    <property type="protein sequence ID" value="KEQ28035.1"/>
    <property type="molecule type" value="Genomic_DNA"/>
</dbReference>
<dbReference type="OrthoDB" id="5187906at2"/>
<sequence>MEYCIDCGNRIRGRTDKKFCNDHCRSHYHNALNRGRNNVFKEVNHILKKNTAILDQFVQQGVFQIEKQTLAATGFDFTYFTNFINGPLGEQYYGIYHYAYRQHPAEQVELVQTAEIWPET</sequence>
<dbReference type="AlphaFoldDB" id="A0A081PBG2"/>
<evidence type="ECO:0008006" key="3">
    <source>
        <dbReference type="Google" id="ProtNLM"/>
    </source>
</evidence>
<evidence type="ECO:0000313" key="1">
    <source>
        <dbReference type="EMBL" id="KEQ28035.1"/>
    </source>
</evidence>